<evidence type="ECO:0000313" key="1">
    <source>
        <dbReference type="EMBL" id="SVA79371.1"/>
    </source>
</evidence>
<dbReference type="EMBL" id="UINC01018826">
    <property type="protein sequence ID" value="SVA79371.1"/>
    <property type="molecule type" value="Genomic_DNA"/>
</dbReference>
<accession>A0A381YRX0</accession>
<reference evidence="1" key="1">
    <citation type="submission" date="2018-05" db="EMBL/GenBank/DDBJ databases">
        <authorList>
            <person name="Lanie J.A."/>
            <person name="Ng W.-L."/>
            <person name="Kazmierczak K.M."/>
            <person name="Andrzejewski T.M."/>
            <person name="Davidsen T.M."/>
            <person name="Wayne K.J."/>
            <person name="Tettelin H."/>
            <person name="Glass J.I."/>
            <person name="Rusch D."/>
            <person name="Podicherti R."/>
            <person name="Tsui H.-C.T."/>
            <person name="Winkler M.E."/>
        </authorList>
    </citation>
    <scope>NUCLEOTIDE SEQUENCE</scope>
</reference>
<dbReference type="InterPro" id="IPR027056">
    <property type="entry name" value="Gluconate_2DH_su3"/>
</dbReference>
<evidence type="ECO:0008006" key="2">
    <source>
        <dbReference type="Google" id="ProtNLM"/>
    </source>
</evidence>
<organism evidence="1">
    <name type="scientific">marine metagenome</name>
    <dbReference type="NCBI Taxonomy" id="408172"/>
    <lineage>
        <taxon>unclassified sequences</taxon>
        <taxon>metagenomes</taxon>
        <taxon>ecological metagenomes</taxon>
    </lineage>
</organism>
<sequence length="225" mass="24579">MAQKTTTSASRVEEPGCLTRRTLIKHALVMGTAVAVPSTPFIQAESAAQTTFETLAPVEVETLQAIVARLIPTDAHGPGAKEAQATHYIDQALSNALAASRQLYADGLASLDAYARSSRGRVFRKLQSEDQDAILEELEDNSASGFTPDSSSFFEMIRSHTIEGTFSDPYYGGNANFIGWDLIGYPGVRTLVTPRQQRIDSAPRPVHRSAYDFGRFVKEILNRGR</sequence>
<gene>
    <name evidence="1" type="ORF">METZ01_LOCUS132225</name>
</gene>
<dbReference type="PROSITE" id="PS51318">
    <property type="entry name" value="TAT"/>
    <property type="match status" value="1"/>
</dbReference>
<dbReference type="InterPro" id="IPR006311">
    <property type="entry name" value="TAT_signal"/>
</dbReference>
<protein>
    <recommendedName>
        <fullName evidence="2">Gluconate 2-dehydrogenase subunit 3 family protein</fullName>
    </recommendedName>
</protein>
<dbReference type="Pfam" id="PF13618">
    <property type="entry name" value="Gluconate_2-dh3"/>
    <property type="match status" value="1"/>
</dbReference>
<dbReference type="AlphaFoldDB" id="A0A381YRX0"/>
<name>A0A381YRX0_9ZZZZ</name>
<proteinExistence type="predicted"/>